<evidence type="ECO:0000313" key="8">
    <source>
        <dbReference type="EMBL" id="QPJ64638.1"/>
    </source>
</evidence>
<dbReference type="PANTHER" id="PTHR11562:SF17">
    <property type="entry name" value="RE54080P-RELATED"/>
    <property type="match status" value="1"/>
</dbReference>
<accession>A0A7T0G2U3</accession>
<feature type="transmembrane region" description="Helical" evidence="6">
    <location>
        <begin position="49"/>
        <end position="70"/>
    </location>
</feature>
<dbReference type="InterPro" id="IPR050681">
    <property type="entry name" value="CDF/SLC30A"/>
</dbReference>
<feature type="transmembrane region" description="Helical" evidence="6">
    <location>
        <begin position="112"/>
        <end position="132"/>
    </location>
</feature>
<organism evidence="8 9">
    <name type="scientific">Candidatus Nitrohelix vancouverensis</name>
    <dbReference type="NCBI Taxonomy" id="2705534"/>
    <lineage>
        <taxon>Bacteria</taxon>
        <taxon>Pseudomonadati</taxon>
        <taxon>Nitrospinota/Tectimicrobiota group</taxon>
        <taxon>Nitrospinota</taxon>
        <taxon>Nitrospinia</taxon>
        <taxon>Nitrospinales</taxon>
        <taxon>Nitrospinaceae</taxon>
        <taxon>Candidatus Nitrohelix</taxon>
    </lineage>
</organism>
<dbReference type="Pfam" id="PF01545">
    <property type="entry name" value="Cation_efflux"/>
    <property type="match status" value="1"/>
</dbReference>
<feature type="transmembrane region" description="Helical" evidence="6">
    <location>
        <begin position="82"/>
        <end position="100"/>
    </location>
</feature>
<feature type="domain" description="Cation efflux protein transmembrane" evidence="7">
    <location>
        <begin position="23"/>
        <end position="200"/>
    </location>
</feature>
<keyword evidence="3" id="KW-0862">Zinc</keyword>
<evidence type="ECO:0000256" key="2">
    <source>
        <dbReference type="ARBA" id="ARBA00022692"/>
    </source>
</evidence>
<keyword evidence="3" id="KW-0813">Transport</keyword>
<dbReference type="Proteomes" id="UP000594464">
    <property type="component" value="Chromosome"/>
</dbReference>
<dbReference type="AlphaFoldDB" id="A0A7T0G2U3"/>
<keyword evidence="2 6" id="KW-0812">Transmembrane</keyword>
<gene>
    <name evidence="8" type="ORF">G3M78_04225</name>
</gene>
<evidence type="ECO:0000313" key="9">
    <source>
        <dbReference type="Proteomes" id="UP000594464"/>
    </source>
</evidence>
<proteinExistence type="predicted"/>
<dbReference type="Gene3D" id="1.20.1510.10">
    <property type="entry name" value="Cation efflux protein transmembrane domain"/>
    <property type="match status" value="1"/>
</dbReference>
<evidence type="ECO:0000256" key="4">
    <source>
        <dbReference type="ARBA" id="ARBA00022989"/>
    </source>
</evidence>
<keyword evidence="3" id="KW-0864">Zinc transport</keyword>
<evidence type="ECO:0000256" key="5">
    <source>
        <dbReference type="ARBA" id="ARBA00023136"/>
    </source>
</evidence>
<dbReference type="InterPro" id="IPR027469">
    <property type="entry name" value="Cation_efflux_TMD_sf"/>
</dbReference>
<keyword evidence="5 6" id="KW-0472">Membrane</keyword>
<sequence>MSDCCSLENEEFSQLRGKQRRALVIVLWINGLMFLFEFAAGILANSSALLADSLDMLGDFLTYSLSIYVLARNDTWQAGAALFKGIIQALFAVGVIYEVIDKLLHGGEPSGLLMGGAGTIALIANSLCLLILMKHRDDNLNMQSVWLCSRNDVIGNVGVLVAAVLVYFTGSSLPDIAVGALIAAIFLRTAFFIITSALKQIRAN</sequence>
<feature type="transmembrane region" description="Helical" evidence="6">
    <location>
        <begin position="153"/>
        <end position="170"/>
    </location>
</feature>
<dbReference type="SUPFAM" id="SSF161111">
    <property type="entry name" value="Cation efflux protein transmembrane domain-like"/>
    <property type="match status" value="1"/>
</dbReference>
<dbReference type="KEGG" id="nva:G3M78_04225"/>
<dbReference type="GO" id="GO:0005385">
    <property type="term" value="F:zinc ion transmembrane transporter activity"/>
    <property type="evidence" value="ECO:0007669"/>
    <property type="project" value="TreeGrafter"/>
</dbReference>
<feature type="transmembrane region" description="Helical" evidence="6">
    <location>
        <begin position="176"/>
        <end position="198"/>
    </location>
</feature>
<comment type="subcellular location">
    <subcellularLocation>
        <location evidence="1">Membrane</location>
        <topology evidence="1">Multi-pass membrane protein</topology>
    </subcellularLocation>
</comment>
<evidence type="ECO:0000256" key="1">
    <source>
        <dbReference type="ARBA" id="ARBA00004141"/>
    </source>
</evidence>
<keyword evidence="3" id="KW-0406">Ion transport</keyword>
<evidence type="ECO:0000256" key="3">
    <source>
        <dbReference type="ARBA" id="ARBA00022906"/>
    </source>
</evidence>
<dbReference type="GO" id="GO:0005886">
    <property type="term" value="C:plasma membrane"/>
    <property type="evidence" value="ECO:0007669"/>
    <property type="project" value="TreeGrafter"/>
</dbReference>
<dbReference type="PANTHER" id="PTHR11562">
    <property type="entry name" value="CATION EFFLUX PROTEIN/ ZINC TRANSPORTER"/>
    <property type="match status" value="1"/>
</dbReference>
<feature type="transmembrane region" description="Helical" evidence="6">
    <location>
        <begin position="22"/>
        <end position="43"/>
    </location>
</feature>
<name>A0A7T0G2U3_9BACT</name>
<reference evidence="9" key="1">
    <citation type="submission" date="2020-02" db="EMBL/GenBank/DDBJ databases">
        <title>Genomic and physiological characterization of two novel Nitrospinaceae genera.</title>
        <authorList>
            <person name="Mueller A.J."/>
            <person name="Jung M.-Y."/>
            <person name="Strachan C.R."/>
            <person name="Herbold C.W."/>
            <person name="Kirkegaard R.H."/>
            <person name="Daims H."/>
        </authorList>
    </citation>
    <scope>NUCLEOTIDE SEQUENCE [LARGE SCALE GENOMIC DNA]</scope>
</reference>
<keyword evidence="4 6" id="KW-1133">Transmembrane helix</keyword>
<dbReference type="EMBL" id="CP048620">
    <property type="protein sequence ID" value="QPJ64638.1"/>
    <property type="molecule type" value="Genomic_DNA"/>
</dbReference>
<evidence type="ECO:0000256" key="6">
    <source>
        <dbReference type="SAM" id="Phobius"/>
    </source>
</evidence>
<dbReference type="InterPro" id="IPR058533">
    <property type="entry name" value="Cation_efflux_TM"/>
</dbReference>
<evidence type="ECO:0000259" key="7">
    <source>
        <dbReference type="Pfam" id="PF01545"/>
    </source>
</evidence>
<protein>
    <submittedName>
        <fullName evidence="8">Cation transporter</fullName>
    </submittedName>
</protein>